<dbReference type="EMBL" id="CH954181">
    <property type="protein sequence ID" value="EDV48726.1"/>
    <property type="molecule type" value="Genomic_DNA"/>
</dbReference>
<gene>
    <name evidence="3" type="primary">Dere\GG16775</name>
    <name evidence="3" type="ORF">Dere_GG16775</name>
</gene>
<dbReference type="OMA" id="GCIFANE"/>
<dbReference type="Gene3D" id="3.30.60.30">
    <property type="match status" value="1"/>
</dbReference>
<dbReference type="PROSITE" id="PS51465">
    <property type="entry name" value="KAZAL_2"/>
    <property type="match status" value="1"/>
</dbReference>
<keyword evidence="4" id="KW-1185">Reference proteome</keyword>
<name>B3P3E6_DROER</name>
<dbReference type="Proteomes" id="UP000008711">
    <property type="component" value="Unassembled WGS sequence"/>
</dbReference>
<evidence type="ECO:0000256" key="1">
    <source>
        <dbReference type="SAM" id="SignalP"/>
    </source>
</evidence>
<protein>
    <submittedName>
        <fullName evidence="3">GG16775</fullName>
    </submittedName>
</protein>
<dbReference type="AlphaFoldDB" id="B3P3E6"/>
<keyword evidence="1" id="KW-0732">Signal</keyword>
<evidence type="ECO:0000313" key="3">
    <source>
        <dbReference type="EMBL" id="EDV48726.1"/>
    </source>
</evidence>
<organism evidence="3 4">
    <name type="scientific">Drosophila erecta</name>
    <name type="common">Fruit fly</name>
    <dbReference type="NCBI Taxonomy" id="7220"/>
    <lineage>
        <taxon>Eukaryota</taxon>
        <taxon>Metazoa</taxon>
        <taxon>Ecdysozoa</taxon>
        <taxon>Arthropoda</taxon>
        <taxon>Hexapoda</taxon>
        <taxon>Insecta</taxon>
        <taxon>Pterygota</taxon>
        <taxon>Neoptera</taxon>
        <taxon>Endopterygota</taxon>
        <taxon>Diptera</taxon>
        <taxon>Brachycera</taxon>
        <taxon>Muscomorpha</taxon>
        <taxon>Ephydroidea</taxon>
        <taxon>Drosophilidae</taxon>
        <taxon>Drosophila</taxon>
        <taxon>Sophophora</taxon>
    </lineage>
</organism>
<proteinExistence type="predicted"/>
<dbReference type="InterPro" id="IPR002350">
    <property type="entry name" value="Kazal_dom"/>
</dbReference>
<reference evidence="3 4" key="1">
    <citation type="journal article" date="2007" name="Nature">
        <title>Evolution of genes and genomes on the Drosophila phylogeny.</title>
        <authorList>
            <consortium name="Drosophila 12 Genomes Consortium"/>
            <person name="Clark A.G."/>
            <person name="Eisen M.B."/>
            <person name="Smith D.R."/>
            <person name="Bergman C.M."/>
            <person name="Oliver B."/>
            <person name="Markow T.A."/>
            <person name="Kaufman T.C."/>
            <person name="Kellis M."/>
            <person name="Gelbart W."/>
            <person name="Iyer V.N."/>
            <person name="Pollard D.A."/>
            <person name="Sackton T.B."/>
            <person name="Larracuente A.M."/>
            <person name="Singh N.D."/>
            <person name="Abad J.P."/>
            <person name="Abt D.N."/>
            <person name="Adryan B."/>
            <person name="Aguade M."/>
            <person name="Akashi H."/>
            <person name="Anderson W.W."/>
            <person name="Aquadro C.F."/>
            <person name="Ardell D.H."/>
            <person name="Arguello R."/>
            <person name="Artieri C.G."/>
            <person name="Barbash D.A."/>
            <person name="Barker D."/>
            <person name="Barsanti P."/>
            <person name="Batterham P."/>
            <person name="Batzoglou S."/>
            <person name="Begun D."/>
            <person name="Bhutkar A."/>
            <person name="Blanco E."/>
            <person name="Bosak S.A."/>
            <person name="Bradley R.K."/>
            <person name="Brand A.D."/>
            <person name="Brent M.R."/>
            <person name="Brooks A.N."/>
            <person name="Brown R.H."/>
            <person name="Butlin R.K."/>
            <person name="Caggese C."/>
            <person name="Calvi B.R."/>
            <person name="Bernardo de Carvalho A."/>
            <person name="Caspi A."/>
            <person name="Castrezana S."/>
            <person name="Celniker S.E."/>
            <person name="Chang J.L."/>
            <person name="Chapple C."/>
            <person name="Chatterji S."/>
            <person name="Chinwalla A."/>
            <person name="Civetta A."/>
            <person name="Clifton S.W."/>
            <person name="Comeron J.M."/>
            <person name="Costello J.C."/>
            <person name="Coyne J.A."/>
            <person name="Daub J."/>
            <person name="David R.G."/>
            <person name="Delcher A.L."/>
            <person name="Delehaunty K."/>
            <person name="Do C.B."/>
            <person name="Ebling H."/>
            <person name="Edwards K."/>
            <person name="Eickbush T."/>
            <person name="Evans J.D."/>
            <person name="Filipski A."/>
            <person name="Findeiss S."/>
            <person name="Freyhult E."/>
            <person name="Fulton L."/>
            <person name="Fulton R."/>
            <person name="Garcia A.C."/>
            <person name="Gardiner A."/>
            <person name="Garfield D.A."/>
            <person name="Garvin B.E."/>
            <person name="Gibson G."/>
            <person name="Gilbert D."/>
            <person name="Gnerre S."/>
            <person name="Godfrey J."/>
            <person name="Good R."/>
            <person name="Gotea V."/>
            <person name="Gravely B."/>
            <person name="Greenberg A.J."/>
            <person name="Griffiths-Jones S."/>
            <person name="Gross S."/>
            <person name="Guigo R."/>
            <person name="Gustafson E.A."/>
            <person name="Haerty W."/>
            <person name="Hahn M.W."/>
            <person name="Halligan D.L."/>
            <person name="Halpern A.L."/>
            <person name="Halter G.M."/>
            <person name="Han M.V."/>
            <person name="Heger A."/>
            <person name="Hillier L."/>
            <person name="Hinrichs A.S."/>
            <person name="Holmes I."/>
            <person name="Hoskins R.A."/>
            <person name="Hubisz M.J."/>
            <person name="Hultmark D."/>
            <person name="Huntley M.A."/>
            <person name="Jaffe D.B."/>
            <person name="Jagadeeshan S."/>
            <person name="Jeck W.R."/>
            <person name="Johnson J."/>
            <person name="Jones C.D."/>
            <person name="Jordan W.C."/>
            <person name="Karpen G.H."/>
            <person name="Kataoka E."/>
            <person name="Keightley P.D."/>
            <person name="Kheradpour P."/>
            <person name="Kirkness E.F."/>
            <person name="Koerich L.B."/>
            <person name="Kristiansen K."/>
            <person name="Kudrna D."/>
            <person name="Kulathinal R.J."/>
            <person name="Kumar S."/>
            <person name="Kwok R."/>
            <person name="Lander E."/>
            <person name="Langley C.H."/>
            <person name="Lapoint R."/>
            <person name="Lazzaro B.P."/>
            <person name="Lee S.J."/>
            <person name="Levesque L."/>
            <person name="Li R."/>
            <person name="Lin C.F."/>
            <person name="Lin M.F."/>
            <person name="Lindblad-Toh K."/>
            <person name="Llopart A."/>
            <person name="Long M."/>
            <person name="Low L."/>
            <person name="Lozovsky E."/>
            <person name="Lu J."/>
            <person name="Luo M."/>
            <person name="Machado C.A."/>
            <person name="Makalowski W."/>
            <person name="Marzo M."/>
            <person name="Matsuda M."/>
            <person name="Matzkin L."/>
            <person name="McAllister B."/>
            <person name="McBride C.S."/>
            <person name="McKernan B."/>
            <person name="McKernan K."/>
            <person name="Mendez-Lago M."/>
            <person name="Minx P."/>
            <person name="Mollenhauer M.U."/>
            <person name="Montooth K."/>
            <person name="Mount S.M."/>
            <person name="Mu X."/>
            <person name="Myers E."/>
            <person name="Negre B."/>
            <person name="Newfeld S."/>
            <person name="Nielsen R."/>
            <person name="Noor M.A."/>
            <person name="O'Grady P."/>
            <person name="Pachter L."/>
            <person name="Papaceit M."/>
            <person name="Parisi M.J."/>
            <person name="Parisi M."/>
            <person name="Parts L."/>
            <person name="Pedersen J.S."/>
            <person name="Pesole G."/>
            <person name="Phillippy A.M."/>
            <person name="Ponting C.P."/>
            <person name="Pop M."/>
            <person name="Porcelli D."/>
            <person name="Powell J.R."/>
            <person name="Prohaska S."/>
            <person name="Pruitt K."/>
            <person name="Puig M."/>
            <person name="Quesneville H."/>
            <person name="Ram K.R."/>
            <person name="Rand D."/>
            <person name="Rasmussen M.D."/>
            <person name="Reed L.K."/>
            <person name="Reenan R."/>
            <person name="Reily A."/>
            <person name="Remington K.A."/>
            <person name="Rieger T.T."/>
            <person name="Ritchie M.G."/>
            <person name="Robin C."/>
            <person name="Rogers Y.H."/>
            <person name="Rohde C."/>
            <person name="Rozas J."/>
            <person name="Rubenfield M.J."/>
            <person name="Ruiz A."/>
            <person name="Russo S."/>
            <person name="Salzberg S.L."/>
            <person name="Sanchez-Gracia A."/>
            <person name="Saranga D.J."/>
            <person name="Sato H."/>
            <person name="Schaeffer S.W."/>
            <person name="Schatz M.C."/>
            <person name="Schlenke T."/>
            <person name="Schwartz R."/>
            <person name="Segarra C."/>
            <person name="Singh R.S."/>
            <person name="Sirot L."/>
            <person name="Sirota M."/>
            <person name="Sisneros N.B."/>
            <person name="Smith C.D."/>
            <person name="Smith T.F."/>
            <person name="Spieth J."/>
            <person name="Stage D.E."/>
            <person name="Stark A."/>
            <person name="Stephan W."/>
            <person name="Strausberg R.L."/>
            <person name="Strempel S."/>
            <person name="Sturgill D."/>
            <person name="Sutton G."/>
            <person name="Sutton G.G."/>
            <person name="Tao W."/>
            <person name="Teichmann S."/>
            <person name="Tobari Y.N."/>
            <person name="Tomimura Y."/>
            <person name="Tsolas J.M."/>
            <person name="Valente V.L."/>
            <person name="Venter E."/>
            <person name="Venter J.C."/>
            <person name="Vicario S."/>
            <person name="Vieira F.G."/>
            <person name="Vilella A.J."/>
            <person name="Villasante A."/>
            <person name="Walenz B."/>
            <person name="Wang J."/>
            <person name="Wasserman M."/>
            <person name="Watts T."/>
            <person name="Wilson D."/>
            <person name="Wilson R.K."/>
            <person name="Wing R.A."/>
            <person name="Wolfner M.F."/>
            <person name="Wong A."/>
            <person name="Wong G.K."/>
            <person name="Wu C.I."/>
            <person name="Wu G."/>
            <person name="Yamamoto D."/>
            <person name="Yang H.P."/>
            <person name="Yang S.P."/>
            <person name="Yorke J.A."/>
            <person name="Yoshida K."/>
            <person name="Zdobnov E."/>
            <person name="Zhang P."/>
            <person name="Zhang Y."/>
            <person name="Zimin A.V."/>
            <person name="Baldwin J."/>
            <person name="Abdouelleil A."/>
            <person name="Abdulkadir J."/>
            <person name="Abebe A."/>
            <person name="Abera B."/>
            <person name="Abreu J."/>
            <person name="Acer S.C."/>
            <person name="Aftuck L."/>
            <person name="Alexander A."/>
            <person name="An P."/>
            <person name="Anderson E."/>
            <person name="Anderson S."/>
            <person name="Arachi H."/>
            <person name="Azer M."/>
            <person name="Bachantsang P."/>
            <person name="Barry A."/>
            <person name="Bayul T."/>
            <person name="Berlin A."/>
            <person name="Bessette D."/>
            <person name="Bloom T."/>
            <person name="Blye J."/>
            <person name="Boguslavskiy L."/>
            <person name="Bonnet C."/>
            <person name="Boukhgalter B."/>
            <person name="Bourzgui I."/>
            <person name="Brown A."/>
            <person name="Cahill P."/>
            <person name="Channer S."/>
            <person name="Cheshatsang Y."/>
            <person name="Chuda L."/>
            <person name="Citroen M."/>
            <person name="Collymore A."/>
            <person name="Cooke P."/>
            <person name="Costello M."/>
            <person name="D'Aco K."/>
            <person name="Daza R."/>
            <person name="De Haan G."/>
            <person name="DeGray S."/>
            <person name="DeMaso C."/>
            <person name="Dhargay N."/>
            <person name="Dooley K."/>
            <person name="Dooley E."/>
            <person name="Doricent M."/>
            <person name="Dorje P."/>
            <person name="Dorjee K."/>
            <person name="Dupes A."/>
            <person name="Elong R."/>
            <person name="Falk J."/>
            <person name="Farina A."/>
            <person name="Faro S."/>
            <person name="Ferguson D."/>
            <person name="Fisher S."/>
            <person name="Foley C.D."/>
            <person name="Franke A."/>
            <person name="Friedrich D."/>
            <person name="Gadbois L."/>
            <person name="Gearin G."/>
            <person name="Gearin C.R."/>
            <person name="Giannoukos G."/>
            <person name="Goode T."/>
            <person name="Graham J."/>
            <person name="Grandbois E."/>
            <person name="Grewal S."/>
            <person name="Gyaltsen K."/>
            <person name="Hafez N."/>
            <person name="Hagos B."/>
            <person name="Hall J."/>
            <person name="Henson C."/>
            <person name="Hollinger A."/>
            <person name="Honan T."/>
            <person name="Huard M.D."/>
            <person name="Hughes L."/>
            <person name="Hurhula B."/>
            <person name="Husby M.E."/>
            <person name="Kamat A."/>
            <person name="Kanga B."/>
            <person name="Kashin S."/>
            <person name="Khazanovich D."/>
            <person name="Kisner P."/>
            <person name="Lance K."/>
            <person name="Lara M."/>
            <person name="Lee W."/>
            <person name="Lennon N."/>
            <person name="Letendre F."/>
            <person name="LeVine R."/>
            <person name="Lipovsky A."/>
            <person name="Liu X."/>
            <person name="Liu J."/>
            <person name="Liu S."/>
            <person name="Lokyitsang T."/>
            <person name="Lokyitsang Y."/>
            <person name="Lubonja R."/>
            <person name="Lui A."/>
            <person name="MacDonald P."/>
            <person name="Magnisalis V."/>
            <person name="Maru K."/>
            <person name="Matthews C."/>
            <person name="McCusker W."/>
            <person name="McDonough S."/>
            <person name="Mehta T."/>
            <person name="Meldrim J."/>
            <person name="Meneus L."/>
            <person name="Mihai O."/>
            <person name="Mihalev A."/>
            <person name="Mihova T."/>
            <person name="Mittelman R."/>
            <person name="Mlenga V."/>
            <person name="Montmayeur A."/>
            <person name="Mulrain L."/>
            <person name="Navidi A."/>
            <person name="Naylor J."/>
            <person name="Negash T."/>
            <person name="Nguyen T."/>
            <person name="Nguyen N."/>
            <person name="Nicol R."/>
            <person name="Norbu C."/>
            <person name="Norbu N."/>
            <person name="Novod N."/>
            <person name="O'Neill B."/>
            <person name="Osman S."/>
            <person name="Markiewicz E."/>
            <person name="Oyono O.L."/>
            <person name="Patti C."/>
            <person name="Phunkhang P."/>
            <person name="Pierre F."/>
            <person name="Priest M."/>
            <person name="Raghuraman S."/>
            <person name="Rege F."/>
            <person name="Reyes R."/>
            <person name="Rise C."/>
            <person name="Rogov P."/>
            <person name="Ross K."/>
            <person name="Ryan E."/>
            <person name="Settipalli S."/>
            <person name="Shea T."/>
            <person name="Sherpa N."/>
            <person name="Shi L."/>
            <person name="Shih D."/>
            <person name="Sparrow T."/>
            <person name="Spaulding J."/>
            <person name="Stalker J."/>
            <person name="Stange-Thomann N."/>
            <person name="Stavropoulos S."/>
            <person name="Stone C."/>
            <person name="Strader C."/>
            <person name="Tesfaye S."/>
            <person name="Thomson T."/>
            <person name="Thoulutsang Y."/>
            <person name="Thoulutsang D."/>
            <person name="Topham K."/>
            <person name="Topping I."/>
            <person name="Tsamla T."/>
            <person name="Vassiliev H."/>
            <person name="Vo A."/>
            <person name="Wangchuk T."/>
            <person name="Wangdi T."/>
            <person name="Weiand M."/>
            <person name="Wilkinson J."/>
            <person name="Wilson A."/>
            <person name="Yadav S."/>
            <person name="Young G."/>
            <person name="Yu Q."/>
            <person name="Zembek L."/>
            <person name="Zhong D."/>
            <person name="Zimmer A."/>
            <person name="Zwirko Z."/>
            <person name="Jaffe D.B."/>
            <person name="Alvarez P."/>
            <person name="Brockman W."/>
            <person name="Butler J."/>
            <person name="Chin C."/>
            <person name="Gnerre S."/>
            <person name="Grabherr M."/>
            <person name="Kleber M."/>
            <person name="Mauceli E."/>
            <person name="MacCallum I."/>
        </authorList>
    </citation>
    <scope>NUCLEOTIDE SEQUENCE [LARGE SCALE GENOMIC DNA]</scope>
    <source>
        <strain evidence="3 4">TSC#14021-0224.01</strain>
    </source>
</reference>
<dbReference type="HOGENOM" id="CLU_130594_0_0_1"/>
<accession>B3P3E6</accession>
<sequence length="145" mass="16395">MPAVWVWMLWAVMNLTLAQTTNCSNSCMLRAKCNPYYKDLVWSVVDRVCRVFQNGCIFANENCLRANSCLPPMVATTKEECTKEIFCPRWCSRGGPPVCAWFPYTDSNGNTGGRDMEFGSRCLLDMYACRNAQAYVNEPRIGSCT</sequence>
<reference evidence="3 4" key="2">
    <citation type="journal article" date="2008" name="Bioinformatics">
        <title>Assembly reconciliation.</title>
        <authorList>
            <person name="Zimin A.V."/>
            <person name="Smith D.R."/>
            <person name="Sutton G."/>
            <person name="Yorke J.A."/>
        </authorList>
    </citation>
    <scope>NUCLEOTIDE SEQUENCE [LARGE SCALE GENOMIC DNA]</scope>
    <source>
        <strain evidence="3 4">TSC#14021-0224.01</strain>
    </source>
</reference>
<dbReference type="KEGG" id="der:6552347"/>
<evidence type="ECO:0000259" key="2">
    <source>
        <dbReference type="PROSITE" id="PS51465"/>
    </source>
</evidence>
<feature type="chain" id="PRO_5002795964" evidence="1">
    <location>
        <begin position="19"/>
        <end position="145"/>
    </location>
</feature>
<dbReference type="OrthoDB" id="7886846at2759"/>
<dbReference type="eggNOG" id="ENOG502T96Y">
    <property type="taxonomic scope" value="Eukaryota"/>
</dbReference>
<feature type="signal peptide" evidence="1">
    <location>
        <begin position="1"/>
        <end position="18"/>
    </location>
</feature>
<dbReference type="PhylomeDB" id="B3P3E6"/>
<evidence type="ECO:0000313" key="4">
    <source>
        <dbReference type="Proteomes" id="UP000008711"/>
    </source>
</evidence>
<feature type="domain" description="Kazal-like" evidence="2">
    <location>
        <begin position="82"/>
        <end position="145"/>
    </location>
</feature>